<comment type="caution">
    <text evidence="2">The sequence shown here is derived from an EMBL/GenBank/DDBJ whole genome shotgun (WGS) entry which is preliminary data.</text>
</comment>
<evidence type="ECO:0000256" key="1">
    <source>
        <dbReference type="SAM" id="MobiDB-lite"/>
    </source>
</evidence>
<name>A0AAJ0HWB6_9PEZI</name>
<accession>A0AAJ0HWB6</accession>
<feature type="region of interest" description="Disordered" evidence="1">
    <location>
        <begin position="208"/>
        <end position="233"/>
    </location>
</feature>
<dbReference type="AlphaFoldDB" id="A0AAJ0HWB6"/>
<gene>
    <name evidence="2" type="ORF">B0T25DRAFT_529315</name>
</gene>
<sequence>MSQNNPPDFDVVAAAYITLSIQIPRINNFCFLRRSEPNDLPDCGVIAAAYMVLSGEFSRAADVVAAQPLLGALAEIFRSIATRYRVVGFQLFQIRSMVFIQQDQLGVGNQHLLRKPFPNFNAIHRAYVALSIHMPRISNILACYGLPIRTAAAADQHSQPVTIGPLPGIGAICEAYATLTREIPLLSNLVIMPDQDENVNRQLIVTTRQHRPGTRRESTQQPGQVPGGHRSAEFGDQKFETDSAENDAIRARNQHTYVRDRNAMLQPLIDIRTGVKIPNCPTMADEVAKLSERAASCILEALQIPPPRSLAAKRASVRRQLLGPAMPGSAAGKDMAGDNYPVLL</sequence>
<reference evidence="2" key="1">
    <citation type="journal article" date="2023" name="Mol. Phylogenet. Evol.">
        <title>Genome-scale phylogeny and comparative genomics of the fungal order Sordariales.</title>
        <authorList>
            <person name="Hensen N."/>
            <person name="Bonometti L."/>
            <person name="Westerberg I."/>
            <person name="Brannstrom I.O."/>
            <person name="Guillou S."/>
            <person name="Cros-Aarteil S."/>
            <person name="Calhoun S."/>
            <person name="Haridas S."/>
            <person name="Kuo A."/>
            <person name="Mondo S."/>
            <person name="Pangilinan J."/>
            <person name="Riley R."/>
            <person name="LaButti K."/>
            <person name="Andreopoulos B."/>
            <person name="Lipzen A."/>
            <person name="Chen C."/>
            <person name="Yan M."/>
            <person name="Daum C."/>
            <person name="Ng V."/>
            <person name="Clum A."/>
            <person name="Steindorff A."/>
            <person name="Ohm R.A."/>
            <person name="Martin F."/>
            <person name="Silar P."/>
            <person name="Natvig D.O."/>
            <person name="Lalanne C."/>
            <person name="Gautier V."/>
            <person name="Ament-Velasquez S.L."/>
            <person name="Kruys A."/>
            <person name="Hutchinson M.I."/>
            <person name="Powell A.J."/>
            <person name="Barry K."/>
            <person name="Miller A.N."/>
            <person name="Grigoriev I.V."/>
            <person name="Debuchy R."/>
            <person name="Gladieux P."/>
            <person name="Hiltunen Thoren M."/>
            <person name="Johannesson H."/>
        </authorList>
    </citation>
    <scope>NUCLEOTIDE SEQUENCE</scope>
    <source>
        <strain evidence="2">CBS 955.72</strain>
    </source>
</reference>
<organism evidence="2 3">
    <name type="scientific">Lasiosphaeria hispida</name>
    <dbReference type="NCBI Taxonomy" id="260671"/>
    <lineage>
        <taxon>Eukaryota</taxon>
        <taxon>Fungi</taxon>
        <taxon>Dikarya</taxon>
        <taxon>Ascomycota</taxon>
        <taxon>Pezizomycotina</taxon>
        <taxon>Sordariomycetes</taxon>
        <taxon>Sordariomycetidae</taxon>
        <taxon>Sordariales</taxon>
        <taxon>Lasiosphaeriaceae</taxon>
        <taxon>Lasiosphaeria</taxon>
    </lineage>
</organism>
<evidence type="ECO:0000313" key="2">
    <source>
        <dbReference type="EMBL" id="KAK3364106.1"/>
    </source>
</evidence>
<reference evidence="2" key="2">
    <citation type="submission" date="2023-06" db="EMBL/GenBank/DDBJ databases">
        <authorList>
            <consortium name="Lawrence Berkeley National Laboratory"/>
            <person name="Haridas S."/>
            <person name="Hensen N."/>
            <person name="Bonometti L."/>
            <person name="Westerberg I."/>
            <person name="Brannstrom I.O."/>
            <person name="Guillou S."/>
            <person name="Cros-Aarteil S."/>
            <person name="Calhoun S."/>
            <person name="Kuo A."/>
            <person name="Mondo S."/>
            <person name="Pangilinan J."/>
            <person name="Riley R."/>
            <person name="Labutti K."/>
            <person name="Andreopoulos B."/>
            <person name="Lipzen A."/>
            <person name="Chen C."/>
            <person name="Yanf M."/>
            <person name="Daum C."/>
            <person name="Ng V."/>
            <person name="Clum A."/>
            <person name="Steindorff A."/>
            <person name="Ohm R."/>
            <person name="Martin F."/>
            <person name="Silar P."/>
            <person name="Natvig D."/>
            <person name="Lalanne C."/>
            <person name="Gautier V."/>
            <person name="Ament-Velasquez S.L."/>
            <person name="Kruys A."/>
            <person name="Hutchinson M.I."/>
            <person name="Powell A.J."/>
            <person name="Barry K."/>
            <person name="Miller A.N."/>
            <person name="Grigoriev I.V."/>
            <person name="Debuchy R."/>
            <person name="Gladieux P."/>
            <person name="Thoren M.H."/>
            <person name="Johannesson H."/>
        </authorList>
    </citation>
    <scope>NUCLEOTIDE SEQUENCE</scope>
    <source>
        <strain evidence="2">CBS 955.72</strain>
    </source>
</reference>
<dbReference type="EMBL" id="JAUIQD010000001">
    <property type="protein sequence ID" value="KAK3364106.1"/>
    <property type="molecule type" value="Genomic_DNA"/>
</dbReference>
<dbReference type="Proteomes" id="UP001275084">
    <property type="component" value="Unassembled WGS sequence"/>
</dbReference>
<keyword evidence="3" id="KW-1185">Reference proteome</keyword>
<protein>
    <submittedName>
        <fullName evidence="2">Uncharacterized protein</fullName>
    </submittedName>
</protein>
<evidence type="ECO:0000313" key="3">
    <source>
        <dbReference type="Proteomes" id="UP001275084"/>
    </source>
</evidence>
<proteinExistence type="predicted"/>